<organism evidence="1 2">
    <name type="scientific">Acanthoscelides obtectus</name>
    <name type="common">Bean weevil</name>
    <name type="synonym">Bruchus obtectus</name>
    <dbReference type="NCBI Taxonomy" id="200917"/>
    <lineage>
        <taxon>Eukaryota</taxon>
        <taxon>Metazoa</taxon>
        <taxon>Ecdysozoa</taxon>
        <taxon>Arthropoda</taxon>
        <taxon>Hexapoda</taxon>
        <taxon>Insecta</taxon>
        <taxon>Pterygota</taxon>
        <taxon>Neoptera</taxon>
        <taxon>Endopterygota</taxon>
        <taxon>Coleoptera</taxon>
        <taxon>Polyphaga</taxon>
        <taxon>Cucujiformia</taxon>
        <taxon>Chrysomeloidea</taxon>
        <taxon>Chrysomelidae</taxon>
        <taxon>Bruchinae</taxon>
        <taxon>Bruchini</taxon>
        <taxon>Acanthoscelides</taxon>
    </lineage>
</organism>
<keyword evidence="2" id="KW-1185">Reference proteome</keyword>
<reference evidence="1" key="1">
    <citation type="submission" date="2022-03" db="EMBL/GenBank/DDBJ databases">
        <authorList>
            <person name="Sayadi A."/>
        </authorList>
    </citation>
    <scope>NUCLEOTIDE SEQUENCE</scope>
</reference>
<dbReference type="AlphaFoldDB" id="A0A9P0LIZ1"/>
<dbReference type="OrthoDB" id="6732458at2759"/>
<sequence>MCAQKRRVRRRTAAPGRHCLTLTVGYSAFKLVFGQEGQTPQIRTVLADLPTPDPIDSTTVQKKMKKNAEEQVSSLNKKHRNNQSFKVGDVVLLSRGQRAEKFTCEFVGPYIIKQLLANDRYSIQKLGTRITLKYSKDQLRHWPIEWTPEDFQNLLELNDYLLAGINEKPNDSAKGRLQ</sequence>
<evidence type="ECO:0000313" key="1">
    <source>
        <dbReference type="EMBL" id="CAH1992143.1"/>
    </source>
</evidence>
<evidence type="ECO:0000313" key="2">
    <source>
        <dbReference type="Proteomes" id="UP001152888"/>
    </source>
</evidence>
<gene>
    <name evidence="1" type="ORF">ACAOBT_LOCUS20696</name>
</gene>
<name>A0A9P0LIZ1_ACAOB</name>
<comment type="caution">
    <text evidence="1">The sequence shown here is derived from an EMBL/GenBank/DDBJ whole genome shotgun (WGS) entry which is preliminary data.</text>
</comment>
<accession>A0A9P0LIZ1</accession>
<proteinExistence type="predicted"/>
<dbReference type="Proteomes" id="UP001152888">
    <property type="component" value="Unassembled WGS sequence"/>
</dbReference>
<dbReference type="EMBL" id="CAKOFQ010007136">
    <property type="protein sequence ID" value="CAH1992143.1"/>
    <property type="molecule type" value="Genomic_DNA"/>
</dbReference>
<protein>
    <submittedName>
        <fullName evidence="1">Uncharacterized protein</fullName>
    </submittedName>
</protein>